<dbReference type="PANTHER" id="PTHR43116:SF3">
    <property type="entry name" value="CLASS I PEPTIDE CHAIN RELEASE FACTOR"/>
    <property type="match status" value="1"/>
</dbReference>
<dbReference type="Pfam" id="PF00472">
    <property type="entry name" value="RF-1"/>
    <property type="match status" value="1"/>
</dbReference>
<dbReference type="InterPro" id="IPR005139">
    <property type="entry name" value="PCRF"/>
</dbReference>
<protein>
    <recommendedName>
        <fullName evidence="3 7">Peptide chain release factor 2</fullName>
        <shortName evidence="7">RF-2</shortName>
    </recommendedName>
</protein>
<proteinExistence type="inferred from homology"/>
<sequence>MAVVDVSETLKSLTSTMESIEAVLDLDKMRADIAALEEQAAAPSLWDDPENAQQVTSRLSFLQGQLRKVEELHGRIDDLEVLFELAEAENDADARAEAEEELKSVRKAVDELEVRTLLSGEYDPREAMVSIRAEAGGVDAADFAEQLMRMYLRWAERKGYPTEVLDTSYAEEAGIKSATFTVKAPYAYGTLSVEQGTHRMVRISPFDNQGRRQTSFAGVEVLPVVEQTDHIEIPENEIRIDVFRSSGPGGQSVNTTDSAVRITHLPTGIVVSCQNEKSQIQNRAAAMRVLQARLLAHRRAEEQAKMDALKGDGGNSWGNQMRSYVLQPYQMVKDLRTEYEVGNPQAVLDGDIDGFLEAGIRWRKQQEQEQSVG</sequence>
<dbReference type="InterPro" id="IPR004374">
    <property type="entry name" value="PrfB"/>
</dbReference>
<dbReference type="PROSITE" id="PS00745">
    <property type="entry name" value="RF_PROK_I"/>
    <property type="match status" value="1"/>
</dbReference>
<keyword evidence="11" id="KW-1185">Reference proteome</keyword>
<evidence type="ECO:0000256" key="7">
    <source>
        <dbReference type="HAMAP-Rule" id="MF_00094"/>
    </source>
</evidence>
<dbReference type="PANTHER" id="PTHR43116">
    <property type="entry name" value="PEPTIDE CHAIN RELEASE FACTOR 2"/>
    <property type="match status" value="1"/>
</dbReference>
<comment type="function">
    <text evidence="1 7">Peptide chain release factor 2 directs the termination of translation in response to the peptide chain termination codons UGA and UAA.</text>
</comment>
<dbReference type="Gene3D" id="1.20.58.410">
    <property type="entry name" value="Release factor"/>
    <property type="match status" value="1"/>
</dbReference>
<evidence type="ECO:0000313" key="11">
    <source>
        <dbReference type="Proteomes" id="UP001501638"/>
    </source>
</evidence>
<dbReference type="RefSeq" id="WP_344328070.1">
    <property type="nucleotide sequence ID" value="NZ_BAAASZ010000040.1"/>
</dbReference>
<dbReference type="NCBIfam" id="TIGR00020">
    <property type="entry name" value="prfB"/>
    <property type="match status" value="1"/>
</dbReference>
<dbReference type="InterPro" id="IPR045853">
    <property type="entry name" value="Pep_chain_release_fac_I_sf"/>
</dbReference>
<dbReference type="Pfam" id="PF03462">
    <property type="entry name" value="PCRF"/>
    <property type="match status" value="1"/>
</dbReference>
<name>A0ABN3KJ58_9ACTN</name>
<keyword evidence="6 7" id="KW-0648">Protein biosynthesis</keyword>
<dbReference type="SMART" id="SM00937">
    <property type="entry name" value="PCRF"/>
    <property type="match status" value="1"/>
</dbReference>
<evidence type="ECO:0000256" key="1">
    <source>
        <dbReference type="ARBA" id="ARBA00002613"/>
    </source>
</evidence>
<evidence type="ECO:0000256" key="2">
    <source>
        <dbReference type="ARBA" id="ARBA00010835"/>
    </source>
</evidence>
<dbReference type="SUPFAM" id="SSF75620">
    <property type="entry name" value="Release factor"/>
    <property type="match status" value="1"/>
</dbReference>
<feature type="modified residue" description="N5-methylglutamine" evidence="7">
    <location>
        <position position="251"/>
    </location>
</feature>
<accession>A0ABN3KJ58</accession>
<dbReference type="Proteomes" id="UP001501638">
    <property type="component" value="Unassembled WGS sequence"/>
</dbReference>
<dbReference type="InterPro" id="IPR000352">
    <property type="entry name" value="Pep_chain_release_fac_I"/>
</dbReference>
<comment type="PTM">
    <text evidence="7">Methylated by PrmC. Methylation increases the termination efficiency of RF2.</text>
</comment>
<evidence type="ECO:0000256" key="8">
    <source>
        <dbReference type="SAM" id="Coils"/>
    </source>
</evidence>
<organism evidence="10 11">
    <name type="scientific">Streptomyces macrosporus</name>
    <dbReference type="NCBI Taxonomy" id="44032"/>
    <lineage>
        <taxon>Bacteria</taxon>
        <taxon>Bacillati</taxon>
        <taxon>Actinomycetota</taxon>
        <taxon>Actinomycetes</taxon>
        <taxon>Kitasatosporales</taxon>
        <taxon>Streptomycetaceae</taxon>
        <taxon>Streptomyces</taxon>
    </lineage>
</organism>
<evidence type="ECO:0000313" key="10">
    <source>
        <dbReference type="EMBL" id="GAA2462453.1"/>
    </source>
</evidence>
<evidence type="ECO:0000256" key="6">
    <source>
        <dbReference type="ARBA" id="ARBA00022917"/>
    </source>
</evidence>
<comment type="caution">
    <text evidence="10">The sequence shown here is derived from an EMBL/GenBank/DDBJ whole genome shotgun (WGS) entry which is preliminary data.</text>
</comment>
<evidence type="ECO:0000256" key="4">
    <source>
        <dbReference type="ARBA" id="ARBA00022481"/>
    </source>
</evidence>
<gene>
    <name evidence="7 10" type="primary">prfB</name>
    <name evidence="10" type="ORF">GCM10010405_53470</name>
</gene>
<keyword evidence="5 7" id="KW-0963">Cytoplasm</keyword>
<dbReference type="EMBL" id="BAAASZ010000040">
    <property type="protein sequence ID" value="GAA2462453.1"/>
    <property type="molecule type" value="Genomic_DNA"/>
</dbReference>
<reference evidence="10 11" key="1">
    <citation type="journal article" date="2019" name="Int. J. Syst. Evol. Microbiol.">
        <title>The Global Catalogue of Microorganisms (GCM) 10K type strain sequencing project: providing services to taxonomists for standard genome sequencing and annotation.</title>
        <authorList>
            <consortium name="The Broad Institute Genomics Platform"/>
            <consortium name="The Broad Institute Genome Sequencing Center for Infectious Disease"/>
            <person name="Wu L."/>
            <person name="Ma J."/>
        </authorList>
    </citation>
    <scope>NUCLEOTIDE SEQUENCE [LARGE SCALE GENOMIC DNA]</scope>
    <source>
        <strain evidence="10 11">JCM 6305</strain>
    </source>
</reference>
<comment type="similarity">
    <text evidence="2 7">Belongs to the prokaryotic/mitochondrial release factor family.</text>
</comment>
<dbReference type="Gene3D" id="3.30.70.1660">
    <property type="match status" value="1"/>
</dbReference>
<evidence type="ECO:0000259" key="9">
    <source>
        <dbReference type="PROSITE" id="PS00745"/>
    </source>
</evidence>
<keyword evidence="4 7" id="KW-0488">Methylation</keyword>
<evidence type="ECO:0000256" key="5">
    <source>
        <dbReference type="ARBA" id="ARBA00022490"/>
    </source>
</evidence>
<dbReference type="Gene3D" id="3.30.160.20">
    <property type="match status" value="1"/>
</dbReference>
<dbReference type="HAMAP" id="MF_00094">
    <property type="entry name" value="Rel_fac_2"/>
    <property type="match status" value="1"/>
</dbReference>
<comment type="subcellular location">
    <subcellularLocation>
        <location evidence="7">Cytoplasm</location>
    </subcellularLocation>
</comment>
<keyword evidence="8" id="KW-0175">Coiled coil</keyword>
<evidence type="ECO:0000256" key="3">
    <source>
        <dbReference type="ARBA" id="ARBA00019192"/>
    </source>
</evidence>
<feature type="domain" description="Prokaryotic-type class I peptide chain release factors" evidence="9">
    <location>
        <begin position="244"/>
        <end position="260"/>
    </location>
</feature>
<feature type="coiled-coil region" evidence="8">
    <location>
        <begin position="52"/>
        <end position="115"/>
    </location>
</feature>